<dbReference type="SUPFAM" id="SSF56672">
    <property type="entry name" value="DNA/RNA polymerases"/>
    <property type="match status" value="1"/>
</dbReference>
<dbReference type="InterPro" id="IPR000477">
    <property type="entry name" value="RT_dom"/>
</dbReference>
<dbReference type="Gene3D" id="3.30.70.270">
    <property type="match status" value="1"/>
</dbReference>
<dbReference type="AlphaFoldDB" id="W4GI31"/>
<dbReference type="Gene3D" id="3.30.420.10">
    <property type="entry name" value="Ribonuclease H-like superfamily/Ribonuclease H"/>
    <property type="match status" value="1"/>
</dbReference>
<dbReference type="RefSeq" id="XP_009831408.1">
    <property type="nucleotide sequence ID" value="XM_009833106.1"/>
</dbReference>
<dbReference type="InterPro" id="IPR005162">
    <property type="entry name" value="Retrotrans_gag_dom"/>
</dbReference>
<dbReference type="InterPro" id="IPR036397">
    <property type="entry name" value="RNaseH_sf"/>
</dbReference>
<sequence>MRVVWLACICLHNMIIEDNNTTEHLLTASEWNNDLVRRRSQQPLSIDEVTRKQERRFHCISINETLSCAKLNDQLNLGIDKTTIARYLLSAKKFEFIKMNKAPKLTEEHMKNRVKWAMKMVELGISKWGAVVFSDENKWSLDGPNGLKSYWHCVGLNVKTVFSHQNGDGSIMEWGGIWADGTTELAFLEGPQTLCMPGSKTRKPQLTATKDIAKLFDYPDLPDKLRQDLCVLTRHQRVVINTLRAQIPEAKNSDARNAIQEITNWKKSCEPSLNPTVPKLRQPACIPRSKTLKSQLAATKNIGQLFDCPDLPVKLRQDLRVLTRHQRVVINKLRAQIPEAKKSDAHLLIHRNDQTEELIEGVLDRKIQVYHKARKIKAEATWYQERLSRGDSPSTLIELEEELQAEFEPDDLQNRLRDQLYELKQAHCASLTEYVAKFRRICTQVCHRISDCRSPPRSNQGRSQAQPQRNNISRHANRPQRPQRNTPSRQHNAQLTEVHSDTEDSDDDVEEVILGNNMDLAQQDSGEEESLNISTTQQASKVPARENKLMIVHGALDSPSVRILIDSLGASKLLCRPGLAKTVIRSKEVRAEGFDGHCSGTKKVKEGFDVILGKPCFFRCNPVIDWRTHQIRNINSSEVEPARIEGWMIKVTTKTEPPQKLHPLVARVVDEFRDVFPDKLPNTLPPPRGIEFDLTMKPDVRPQHRPPVRLSKVGSLDTFGDDLLKKGWIELSNSDWVSNIFGVPSDDDTPTRWVLDYRHVNSQSIVPKVPLPNIEDVFDRIHGCRVFTKIDLASGYHQMLVMSSARKYTTFRTHRDVYEWVVTPMGMAGMPGIWSRLMRRLFDKFDFVVVYTDDICVFSRTIEEHADHLRSICTVFRTEKLYARPSKCSFGVDSVNVLGHTISKDGLHVDQYYRKFIPDFAEQNGVLVPQRLTVNHSEQVFFSTIEMDTKTKELL</sequence>
<organism evidence="4">
    <name type="scientific">Aphanomyces astaci</name>
    <name type="common">Crayfish plague agent</name>
    <dbReference type="NCBI Taxonomy" id="112090"/>
    <lineage>
        <taxon>Eukaryota</taxon>
        <taxon>Sar</taxon>
        <taxon>Stramenopiles</taxon>
        <taxon>Oomycota</taxon>
        <taxon>Saprolegniomycetes</taxon>
        <taxon>Saprolegniales</taxon>
        <taxon>Verrucalvaceae</taxon>
        <taxon>Aphanomyces</taxon>
    </lineage>
</organism>
<dbReference type="InterPro" id="IPR053134">
    <property type="entry name" value="RNA-dir_DNA_polymerase"/>
</dbReference>
<dbReference type="GO" id="GO:0003676">
    <property type="term" value="F:nucleic acid binding"/>
    <property type="evidence" value="ECO:0007669"/>
    <property type="project" value="InterPro"/>
</dbReference>
<feature type="region of interest" description="Disordered" evidence="1">
    <location>
        <begin position="450"/>
        <end position="507"/>
    </location>
</feature>
<dbReference type="STRING" id="112090.W4GI31"/>
<feature type="compositionally biased region" description="Polar residues" evidence="1">
    <location>
        <begin position="456"/>
        <end position="495"/>
    </location>
</feature>
<gene>
    <name evidence="4" type="ORF">H257_07543</name>
</gene>
<dbReference type="EMBL" id="KI913129">
    <property type="protein sequence ID" value="ETV78689.1"/>
    <property type="molecule type" value="Genomic_DNA"/>
</dbReference>
<dbReference type="OrthoDB" id="161383at2759"/>
<protein>
    <recommendedName>
        <fullName evidence="5">Reverse transcriptase domain-containing protein</fullName>
    </recommendedName>
</protein>
<evidence type="ECO:0000259" key="2">
    <source>
        <dbReference type="Pfam" id="PF00078"/>
    </source>
</evidence>
<evidence type="ECO:0000256" key="1">
    <source>
        <dbReference type="SAM" id="MobiDB-lite"/>
    </source>
</evidence>
<dbReference type="PANTHER" id="PTHR24559:SF451">
    <property type="entry name" value="REVERSE TRANSCRIPTASE"/>
    <property type="match status" value="1"/>
</dbReference>
<dbReference type="InterPro" id="IPR043128">
    <property type="entry name" value="Rev_trsase/Diguanyl_cyclase"/>
</dbReference>
<feature type="domain" description="Retrotransposon gag" evidence="3">
    <location>
        <begin position="380"/>
        <end position="449"/>
    </location>
</feature>
<dbReference type="Pfam" id="PF00078">
    <property type="entry name" value="RVT_1"/>
    <property type="match status" value="1"/>
</dbReference>
<dbReference type="InterPro" id="IPR043502">
    <property type="entry name" value="DNA/RNA_pol_sf"/>
</dbReference>
<dbReference type="CDD" id="cd01647">
    <property type="entry name" value="RT_LTR"/>
    <property type="match status" value="1"/>
</dbReference>
<evidence type="ECO:0008006" key="5">
    <source>
        <dbReference type="Google" id="ProtNLM"/>
    </source>
</evidence>
<accession>W4GI31</accession>
<reference evidence="4" key="1">
    <citation type="submission" date="2013-12" db="EMBL/GenBank/DDBJ databases">
        <title>The Genome Sequence of Aphanomyces astaci APO3.</title>
        <authorList>
            <consortium name="The Broad Institute Genomics Platform"/>
            <person name="Russ C."/>
            <person name="Tyler B."/>
            <person name="van West P."/>
            <person name="Dieguez-Uribeondo J."/>
            <person name="Young S.K."/>
            <person name="Zeng Q."/>
            <person name="Gargeya S."/>
            <person name="Fitzgerald M."/>
            <person name="Abouelleil A."/>
            <person name="Alvarado L."/>
            <person name="Chapman S.B."/>
            <person name="Gainer-Dewar J."/>
            <person name="Goldberg J."/>
            <person name="Griggs A."/>
            <person name="Gujja S."/>
            <person name="Hansen M."/>
            <person name="Howarth C."/>
            <person name="Imamovic A."/>
            <person name="Ireland A."/>
            <person name="Larimer J."/>
            <person name="McCowan C."/>
            <person name="Murphy C."/>
            <person name="Pearson M."/>
            <person name="Poon T.W."/>
            <person name="Priest M."/>
            <person name="Roberts A."/>
            <person name="Saif S."/>
            <person name="Shea T."/>
            <person name="Sykes S."/>
            <person name="Wortman J."/>
            <person name="Nusbaum C."/>
            <person name="Birren B."/>
        </authorList>
    </citation>
    <scope>NUCLEOTIDE SEQUENCE [LARGE SCALE GENOMIC DNA]</scope>
    <source>
        <strain evidence="4">APO3</strain>
    </source>
</reference>
<dbReference type="PANTHER" id="PTHR24559">
    <property type="entry name" value="TRANSPOSON TY3-I GAG-POL POLYPROTEIN"/>
    <property type="match status" value="1"/>
</dbReference>
<feature type="domain" description="Reverse transcriptase" evidence="2">
    <location>
        <begin position="756"/>
        <end position="902"/>
    </location>
</feature>
<dbReference type="VEuPathDB" id="FungiDB:H257_07543"/>
<evidence type="ECO:0000313" key="4">
    <source>
        <dbReference type="EMBL" id="ETV78689.1"/>
    </source>
</evidence>
<proteinExistence type="predicted"/>
<dbReference type="Gene3D" id="3.10.10.10">
    <property type="entry name" value="HIV Type 1 Reverse Transcriptase, subunit A, domain 1"/>
    <property type="match status" value="1"/>
</dbReference>
<dbReference type="Pfam" id="PF03732">
    <property type="entry name" value="Retrotrans_gag"/>
    <property type="match status" value="1"/>
</dbReference>
<evidence type="ECO:0000259" key="3">
    <source>
        <dbReference type="Pfam" id="PF03732"/>
    </source>
</evidence>
<name>W4GI31_APHAT</name>
<dbReference type="GeneID" id="20809539"/>